<organism evidence="1 2">
    <name type="scientific">Ephemerocybe angulata</name>
    <dbReference type="NCBI Taxonomy" id="980116"/>
    <lineage>
        <taxon>Eukaryota</taxon>
        <taxon>Fungi</taxon>
        <taxon>Dikarya</taxon>
        <taxon>Basidiomycota</taxon>
        <taxon>Agaricomycotina</taxon>
        <taxon>Agaricomycetes</taxon>
        <taxon>Agaricomycetidae</taxon>
        <taxon>Agaricales</taxon>
        <taxon>Agaricineae</taxon>
        <taxon>Psathyrellaceae</taxon>
        <taxon>Ephemerocybe</taxon>
    </lineage>
</organism>
<evidence type="ECO:0000313" key="2">
    <source>
        <dbReference type="Proteomes" id="UP000521943"/>
    </source>
</evidence>
<name>A0A8H6M6C2_9AGAR</name>
<sequence>MVQLFLSKCYEPIRDLLVAQGLITPEQVAEGKRVVQQGGWTDKLSHSRILEVVTDEFVLPLPQSTLTLTIPRNDTITQYTMRGPLGLHEKCLPDGSHSESVPREYQGHAIVRFEVARVPMAAGRKKNVVLVLRVLRLLDQQGPDGIPFHLPDGGELVQGSAGVARYFRLKSASKYILPTALEALERKYLSGNSL</sequence>
<keyword evidence="2" id="KW-1185">Reference proteome</keyword>
<dbReference type="Proteomes" id="UP000521943">
    <property type="component" value="Unassembled WGS sequence"/>
</dbReference>
<protein>
    <submittedName>
        <fullName evidence="1">Uncharacterized protein</fullName>
    </submittedName>
</protein>
<accession>A0A8H6M6C2</accession>
<proteinExistence type="predicted"/>
<dbReference type="EMBL" id="JACGCI010000026">
    <property type="protein sequence ID" value="KAF6756440.1"/>
    <property type="molecule type" value="Genomic_DNA"/>
</dbReference>
<evidence type="ECO:0000313" key="1">
    <source>
        <dbReference type="EMBL" id="KAF6756440.1"/>
    </source>
</evidence>
<dbReference type="AlphaFoldDB" id="A0A8H6M6C2"/>
<dbReference type="OrthoDB" id="2750929at2759"/>
<reference evidence="1 2" key="1">
    <citation type="submission" date="2020-07" db="EMBL/GenBank/DDBJ databases">
        <title>Comparative genomics of pyrophilous fungi reveals a link between fire events and developmental genes.</title>
        <authorList>
            <consortium name="DOE Joint Genome Institute"/>
            <person name="Steindorff A.S."/>
            <person name="Carver A."/>
            <person name="Calhoun S."/>
            <person name="Stillman K."/>
            <person name="Liu H."/>
            <person name="Lipzen A."/>
            <person name="Pangilinan J."/>
            <person name="Labutti K."/>
            <person name="Bruns T.D."/>
            <person name="Grigoriev I.V."/>
        </authorList>
    </citation>
    <scope>NUCLEOTIDE SEQUENCE [LARGE SCALE GENOMIC DNA]</scope>
    <source>
        <strain evidence="1 2">CBS 144469</strain>
    </source>
</reference>
<comment type="caution">
    <text evidence="1">The sequence shown here is derived from an EMBL/GenBank/DDBJ whole genome shotgun (WGS) entry which is preliminary data.</text>
</comment>
<gene>
    <name evidence="1" type="ORF">DFP72DRAFT_286266</name>
</gene>